<gene>
    <name evidence="2" type="ORF">D5F53_00375</name>
</gene>
<dbReference type="Pfam" id="PF11772">
    <property type="entry name" value="EpuA"/>
    <property type="match status" value="1"/>
</dbReference>
<name>A0A385TE07_PAELA</name>
<protein>
    <submittedName>
        <fullName evidence="2">DNA-directed RNA polymerase subunit beta</fullName>
    </submittedName>
</protein>
<keyword evidence="3" id="KW-1185">Reference proteome</keyword>
<dbReference type="RefSeq" id="WP_119846156.1">
    <property type="nucleotide sequence ID" value="NZ_CP032412.1"/>
</dbReference>
<dbReference type="InterPro" id="IPR024596">
    <property type="entry name" value="RNApol_su_b/EpuA"/>
</dbReference>
<evidence type="ECO:0000256" key="1">
    <source>
        <dbReference type="SAM" id="Phobius"/>
    </source>
</evidence>
<keyword evidence="1" id="KW-0472">Membrane</keyword>
<accession>A0A385TE07</accession>
<dbReference type="Proteomes" id="UP000266552">
    <property type="component" value="Chromosome"/>
</dbReference>
<dbReference type="GO" id="GO:0000428">
    <property type="term" value="C:DNA-directed RNA polymerase complex"/>
    <property type="evidence" value="ECO:0007669"/>
    <property type="project" value="UniProtKB-KW"/>
</dbReference>
<keyword evidence="2" id="KW-0804">Transcription</keyword>
<sequence length="66" mass="7415">MSESNAKKRSKTSGWKIAVRIMIPVLLVLALFGGMVFGYVVLGDQELGEVFEWGTWKHVFDLIFAP</sequence>
<dbReference type="EMBL" id="CP032412">
    <property type="protein sequence ID" value="AYB41843.1"/>
    <property type="molecule type" value="Genomic_DNA"/>
</dbReference>
<organism evidence="2 3">
    <name type="scientific">Paenibacillus lautus</name>
    <name type="common">Bacillus lautus</name>
    <dbReference type="NCBI Taxonomy" id="1401"/>
    <lineage>
        <taxon>Bacteria</taxon>
        <taxon>Bacillati</taxon>
        <taxon>Bacillota</taxon>
        <taxon>Bacilli</taxon>
        <taxon>Bacillales</taxon>
        <taxon>Paenibacillaceae</taxon>
        <taxon>Paenibacillus</taxon>
    </lineage>
</organism>
<keyword evidence="1" id="KW-1133">Transmembrane helix</keyword>
<keyword evidence="1" id="KW-0812">Transmembrane</keyword>
<reference evidence="2 3" key="1">
    <citation type="submission" date="2018-09" db="EMBL/GenBank/DDBJ databases">
        <title>Genome Sequence of Paenibacillus lautus Strain E7593-69, Azo Dye-Degrading Bacteria, Isolated from Commercial Tattoo Inks.</title>
        <authorList>
            <person name="Nho S.W."/>
            <person name="Kim S.-J."/>
            <person name="Kweon O."/>
            <person name="Cerniglia C.E."/>
        </authorList>
    </citation>
    <scope>NUCLEOTIDE SEQUENCE [LARGE SCALE GENOMIC DNA]</scope>
    <source>
        <strain evidence="2 3">E7593-69</strain>
    </source>
</reference>
<proteinExistence type="predicted"/>
<dbReference type="KEGG" id="plw:D5F53_00375"/>
<dbReference type="AlphaFoldDB" id="A0A385TE07"/>
<evidence type="ECO:0000313" key="3">
    <source>
        <dbReference type="Proteomes" id="UP000266552"/>
    </source>
</evidence>
<keyword evidence="2" id="KW-0240">DNA-directed RNA polymerase</keyword>
<evidence type="ECO:0000313" key="2">
    <source>
        <dbReference type="EMBL" id="AYB41843.1"/>
    </source>
</evidence>
<feature type="transmembrane region" description="Helical" evidence="1">
    <location>
        <begin position="21"/>
        <end position="42"/>
    </location>
</feature>